<comment type="caution">
    <text evidence="2">The sequence shown here is derived from an EMBL/GenBank/DDBJ whole genome shotgun (WGS) entry which is preliminary data.</text>
</comment>
<keyword evidence="1" id="KW-0812">Transmembrane</keyword>
<proteinExistence type="predicted"/>
<keyword evidence="1" id="KW-0472">Membrane</keyword>
<name>A0A0F9PPI8_9ZZZZ</name>
<evidence type="ECO:0000313" key="2">
    <source>
        <dbReference type="EMBL" id="KKN02986.1"/>
    </source>
</evidence>
<accession>A0A0F9PPI8</accession>
<protein>
    <recommendedName>
        <fullName evidence="3">LITAF domain-containing protein</fullName>
    </recommendedName>
</protein>
<dbReference type="AlphaFoldDB" id="A0A0F9PPI8"/>
<organism evidence="2">
    <name type="scientific">marine sediment metagenome</name>
    <dbReference type="NCBI Taxonomy" id="412755"/>
    <lineage>
        <taxon>unclassified sequences</taxon>
        <taxon>metagenomes</taxon>
        <taxon>ecological metagenomes</taxon>
    </lineage>
</organism>
<dbReference type="EMBL" id="LAZR01005084">
    <property type="protein sequence ID" value="KKN02986.1"/>
    <property type="molecule type" value="Genomic_DNA"/>
</dbReference>
<reference evidence="2" key="1">
    <citation type="journal article" date="2015" name="Nature">
        <title>Complex archaea that bridge the gap between prokaryotes and eukaryotes.</title>
        <authorList>
            <person name="Spang A."/>
            <person name="Saw J.H."/>
            <person name="Jorgensen S.L."/>
            <person name="Zaremba-Niedzwiedzka K."/>
            <person name="Martijn J."/>
            <person name="Lind A.E."/>
            <person name="van Eijk R."/>
            <person name="Schleper C."/>
            <person name="Guy L."/>
            <person name="Ettema T.J."/>
        </authorList>
    </citation>
    <scope>NUCLEOTIDE SEQUENCE</scope>
</reference>
<evidence type="ECO:0008006" key="3">
    <source>
        <dbReference type="Google" id="ProtNLM"/>
    </source>
</evidence>
<gene>
    <name evidence="2" type="ORF">LCGC14_1112160</name>
</gene>
<evidence type="ECO:0000256" key="1">
    <source>
        <dbReference type="SAM" id="Phobius"/>
    </source>
</evidence>
<feature type="transmembrane region" description="Helical" evidence="1">
    <location>
        <begin position="29"/>
        <end position="51"/>
    </location>
</feature>
<keyword evidence="1" id="KW-1133">Transmembrane helix</keyword>
<sequence>MLKNFKFAYAYCDNCEKEVKPKRKPIDGMYINVWILLIISSLGFGIIPFLIYRYLYLKKNLCSICNSQVEFYALLDEIPEPKSQIIRILKTIEDEKKIKEEDSIFCPFCQKGINTHLEVCPNCGSSLKK</sequence>